<dbReference type="PROSITE" id="PS50404">
    <property type="entry name" value="GST_NTER"/>
    <property type="match status" value="1"/>
</dbReference>
<dbReference type="SFLD" id="SFLDS00019">
    <property type="entry name" value="Glutathione_Transferase_(cytos"/>
    <property type="match status" value="1"/>
</dbReference>
<dbReference type="InterPro" id="IPR036282">
    <property type="entry name" value="Glutathione-S-Trfase_C_sf"/>
</dbReference>
<dbReference type="SUPFAM" id="SSF52833">
    <property type="entry name" value="Thioredoxin-like"/>
    <property type="match status" value="1"/>
</dbReference>
<dbReference type="Gene3D" id="1.20.1050.10">
    <property type="match status" value="1"/>
</dbReference>
<organism evidence="2 3">
    <name type="scientific">Rhodoferax potami</name>
    <dbReference type="NCBI Taxonomy" id="3068338"/>
    <lineage>
        <taxon>Bacteria</taxon>
        <taxon>Pseudomonadati</taxon>
        <taxon>Pseudomonadota</taxon>
        <taxon>Betaproteobacteria</taxon>
        <taxon>Burkholderiales</taxon>
        <taxon>Comamonadaceae</taxon>
        <taxon>Rhodoferax</taxon>
    </lineage>
</organism>
<dbReference type="PANTHER" id="PTHR43968:SF6">
    <property type="entry name" value="GLUTATHIONE S-TRANSFERASE OMEGA"/>
    <property type="match status" value="1"/>
</dbReference>
<evidence type="ECO:0000313" key="3">
    <source>
        <dbReference type="Proteomes" id="UP001321700"/>
    </source>
</evidence>
<sequence length="216" mass="24231">MSLPILYSFRRCPYAMRARMAIGASGMQVQLREVVLRSKPVALLEASPKGTVPVLVLPDGLVIEQSLDIMQWALQQHDPMGWLPTSGSAESEAKALVHRCDGEFKPHLDRYKYPNRYHLADGQANRAEGAAFLRTLDHHLQAQPFLQGPAWGWADAAIAPFVRQFAHTDPTWFAAQDWQALVHWLTSFEGSDFFKVCMAVFQPWQPGDPAVFYPAA</sequence>
<dbReference type="Pfam" id="PF13417">
    <property type="entry name" value="GST_N_3"/>
    <property type="match status" value="1"/>
</dbReference>
<accession>A0ABU3KIK5</accession>
<evidence type="ECO:0000259" key="1">
    <source>
        <dbReference type="PROSITE" id="PS50404"/>
    </source>
</evidence>
<dbReference type="InterPro" id="IPR040079">
    <property type="entry name" value="Glutathione_S-Trfase"/>
</dbReference>
<protein>
    <submittedName>
        <fullName evidence="2">Glutathione S-transferase</fullName>
    </submittedName>
</protein>
<proteinExistence type="predicted"/>
<reference evidence="2 3" key="1">
    <citation type="submission" date="2023-08" db="EMBL/GenBank/DDBJ databases">
        <title>Rhodoferax potami sp. nov. and Rhodoferax mekongensis sp. nov., isolated from the Mekong River in Thailand.</title>
        <authorList>
            <person name="Kitikhun S."/>
            <person name="Charoenyingcharoen P."/>
            <person name="Siriarchawattana P."/>
            <person name="Likhitrattanapisal S."/>
            <person name="Nilsakha T."/>
            <person name="Chanpet A."/>
            <person name="Rattanawaree P."/>
            <person name="Ingsriswang S."/>
        </authorList>
    </citation>
    <scope>NUCLEOTIDE SEQUENCE [LARGE SCALE GENOMIC DNA]</scope>
    <source>
        <strain evidence="2 3">TBRC 17660</strain>
    </source>
</reference>
<dbReference type="EMBL" id="JAVBIK010000001">
    <property type="protein sequence ID" value="MDT7517614.1"/>
    <property type="molecule type" value="Genomic_DNA"/>
</dbReference>
<dbReference type="RefSeq" id="WP_313873427.1">
    <property type="nucleotide sequence ID" value="NZ_JAVBIK010000001.1"/>
</dbReference>
<evidence type="ECO:0000313" key="2">
    <source>
        <dbReference type="EMBL" id="MDT7517614.1"/>
    </source>
</evidence>
<dbReference type="Proteomes" id="UP001321700">
    <property type="component" value="Unassembled WGS sequence"/>
</dbReference>
<comment type="caution">
    <text evidence="2">The sequence shown here is derived from an EMBL/GenBank/DDBJ whole genome shotgun (WGS) entry which is preliminary data.</text>
</comment>
<gene>
    <name evidence="2" type="ORF">RAE19_02465</name>
</gene>
<dbReference type="InterPro" id="IPR004045">
    <property type="entry name" value="Glutathione_S-Trfase_N"/>
</dbReference>
<dbReference type="InterPro" id="IPR036249">
    <property type="entry name" value="Thioredoxin-like_sf"/>
</dbReference>
<dbReference type="CDD" id="cd03196">
    <property type="entry name" value="GST_C_5"/>
    <property type="match status" value="1"/>
</dbReference>
<dbReference type="CDD" id="cd03060">
    <property type="entry name" value="GST_N_Omega_like"/>
    <property type="match status" value="1"/>
</dbReference>
<dbReference type="Gene3D" id="3.40.30.10">
    <property type="entry name" value="Glutaredoxin"/>
    <property type="match status" value="1"/>
</dbReference>
<name>A0ABU3KIK5_9BURK</name>
<dbReference type="PANTHER" id="PTHR43968">
    <property type="match status" value="1"/>
</dbReference>
<keyword evidence="3" id="KW-1185">Reference proteome</keyword>
<dbReference type="SUPFAM" id="SSF47616">
    <property type="entry name" value="GST C-terminal domain-like"/>
    <property type="match status" value="1"/>
</dbReference>
<feature type="domain" description="GST N-terminal" evidence="1">
    <location>
        <begin position="2"/>
        <end position="81"/>
    </location>
</feature>
<dbReference type="InterPro" id="IPR050983">
    <property type="entry name" value="GST_Omega/HSP26"/>
</dbReference>